<evidence type="ECO:0000256" key="6">
    <source>
        <dbReference type="ARBA" id="ARBA00023242"/>
    </source>
</evidence>
<dbReference type="Proteomes" id="UP000694701">
    <property type="component" value="Unplaced"/>
</dbReference>
<sequence length="379" mass="40057">MAVYMTDNLKYISLLYLKNKKACPSCPIRLTQLTLIESSCWRKASSASLLGENIRSWRELLGGRVVGTANPSLSPPEASRERGRFLPPAENTSILLPAGPWPFGADLDVAPAPELPAEPAAAVTHTDGPASAPEKQRGKERGEDSLLLLKFLGHARRSRLRQATMTSTNMFQGLDSSGKPSSRVLRPPGGGSSNLFGGYEEDTSASRRPNKMSSSIFAPPEETRGGPRRSNPPGGKSSGIFGDPCAASTHGRAVPPGGASSNIFGGAESTPPSVKSQHPNKPKDNLSVGVPATPDPPAPLPKKETAVKEVKAEPVTPQPTPEKEPPALAPAPAPAANQNSEAATWQPTEKDHEPRLGPRPRSHNKVLNPPGGKSSVVFY</sequence>
<evidence type="ECO:0000256" key="3">
    <source>
        <dbReference type="ARBA" id="ARBA00008329"/>
    </source>
</evidence>
<dbReference type="AlphaFoldDB" id="A0A8C2E012"/>
<feature type="compositionally biased region" description="Polar residues" evidence="7">
    <location>
        <begin position="337"/>
        <end position="347"/>
    </location>
</feature>
<comment type="similarity">
    <text evidence="3">Belongs to the JUPITER family.</text>
</comment>
<name>A0A8C2E012_CYPCA</name>
<protein>
    <submittedName>
        <fullName evidence="8">Jupiter microtubule associated homolog 2</fullName>
    </submittedName>
</protein>
<dbReference type="GO" id="GO:0005634">
    <property type="term" value="C:nucleus"/>
    <property type="evidence" value="ECO:0007669"/>
    <property type="project" value="UniProtKB-SubCell"/>
</dbReference>
<feature type="compositionally biased region" description="Low complexity" evidence="7">
    <location>
        <begin position="228"/>
        <end position="239"/>
    </location>
</feature>
<organism evidence="8 9">
    <name type="scientific">Cyprinus carpio</name>
    <name type="common">Common carp</name>
    <dbReference type="NCBI Taxonomy" id="7962"/>
    <lineage>
        <taxon>Eukaryota</taxon>
        <taxon>Metazoa</taxon>
        <taxon>Chordata</taxon>
        <taxon>Craniata</taxon>
        <taxon>Vertebrata</taxon>
        <taxon>Euteleostomi</taxon>
        <taxon>Actinopterygii</taxon>
        <taxon>Neopterygii</taxon>
        <taxon>Teleostei</taxon>
        <taxon>Ostariophysi</taxon>
        <taxon>Cypriniformes</taxon>
        <taxon>Cyprinidae</taxon>
        <taxon>Cyprininae</taxon>
        <taxon>Cyprinus</taxon>
    </lineage>
</organism>
<evidence type="ECO:0000256" key="2">
    <source>
        <dbReference type="ARBA" id="ARBA00004496"/>
    </source>
</evidence>
<feature type="compositionally biased region" description="Basic and acidic residues" evidence="7">
    <location>
        <begin position="301"/>
        <end position="312"/>
    </location>
</feature>
<feature type="region of interest" description="Disordered" evidence="7">
    <location>
        <begin position="163"/>
        <end position="379"/>
    </location>
</feature>
<dbReference type="Ensembl" id="ENSCCRT00020033867.1">
    <property type="protein sequence ID" value="ENSCCRP00020030960.1"/>
    <property type="gene ID" value="ENSCCRG00020014018.1"/>
</dbReference>
<dbReference type="PANTHER" id="PTHR34930:SF5">
    <property type="entry name" value="JUPITER MICROTUBULE ASSOCIATED HOMOLOG 2"/>
    <property type="match status" value="1"/>
</dbReference>
<evidence type="ECO:0000256" key="5">
    <source>
        <dbReference type="ARBA" id="ARBA00022553"/>
    </source>
</evidence>
<dbReference type="InterPro" id="IPR033335">
    <property type="entry name" value="JUPITER"/>
</dbReference>
<reference evidence="8" key="1">
    <citation type="submission" date="2025-08" db="UniProtKB">
        <authorList>
            <consortium name="Ensembl"/>
        </authorList>
    </citation>
    <scope>IDENTIFICATION</scope>
</reference>
<accession>A0A8C2E012</accession>
<comment type="subcellular location">
    <subcellularLocation>
        <location evidence="2">Cytoplasm</location>
    </subcellularLocation>
    <subcellularLocation>
        <location evidence="1">Nucleus</location>
    </subcellularLocation>
</comment>
<keyword evidence="6" id="KW-0539">Nucleus</keyword>
<feature type="compositionally biased region" description="Basic and acidic residues" evidence="7">
    <location>
        <begin position="134"/>
        <end position="143"/>
    </location>
</feature>
<dbReference type="PANTHER" id="PTHR34930">
    <property type="entry name" value="GEO05313P1"/>
    <property type="match status" value="1"/>
</dbReference>
<dbReference type="GO" id="GO:0005737">
    <property type="term" value="C:cytoplasm"/>
    <property type="evidence" value="ECO:0007669"/>
    <property type="project" value="UniProtKB-SubCell"/>
</dbReference>
<feature type="compositionally biased region" description="Polar residues" evidence="7">
    <location>
        <begin position="270"/>
        <end position="279"/>
    </location>
</feature>
<evidence type="ECO:0000256" key="7">
    <source>
        <dbReference type="SAM" id="MobiDB-lite"/>
    </source>
</evidence>
<feature type="compositionally biased region" description="Polar residues" evidence="7">
    <location>
        <begin position="163"/>
        <end position="180"/>
    </location>
</feature>
<evidence type="ECO:0000256" key="4">
    <source>
        <dbReference type="ARBA" id="ARBA00022490"/>
    </source>
</evidence>
<evidence type="ECO:0000313" key="9">
    <source>
        <dbReference type="Proteomes" id="UP000694701"/>
    </source>
</evidence>
<keyword evidence="5" id="KW-0597">Phosphoprotein</keyword>
<feature type="region of interest" description="Disordered" evidence="7">
    <location>
        <begin position="120"/>
        <end position="143"/>
    </location>
</feature>
<proteinExistence type="inferred from homology"/>
<evidence type="ECO:0000313" key="8">
    <source>
        <dbReference type="Ensembl" id="ENSCCRP00020030960.1"/>
    </source>
</evidence>
<keyword evidence="4" id="KW-0963">Cytoplasm</keyword>
<evidence type="ECO:0000256" key="1">
    <source>
        <dbReference type="ARBA" id="ARBA00004123"/>
    </source>
</evidence>